<protein>
    <submittedName>
        <fullName evidence="2">Uncharacterized protein</fullName>
    </submittedName>
</protein>
<keyword evidence="1" id="KW-0472">Membrane</keyword>
<keyword evidence="4" id="KW-1185">Reference proteome</keyword>
<dbReference type="EMBL" id="CAJOBG010005739">
    <property type="protein sequence ID" value="CAF4163907.1"/>
    <property type="molecule type" value="Genomic_DNA"/>
</dbReference>
<name>A0A819ZIB3_9BILA</name>
<proteinExistence type="predicted"/>
<feature type="transmembrane region" description="Helical" evidence="1">
    <location>
        <begin position="18"/>
        <end position="40"/>
    </location>
</feature>
<evidence type="ECO:0000313" key="4">
    <source>
        <dbReference type="Proteomes" id="UP000663866"/>
    </source>
</evidence>
<accession>A0A819ZIB3</accession>
<reference evidence="2" key="1">
    <citation type="submission" date="2021-02" db="EMBL/GenBank/DDBJ databases">
        <authorList>
            <person name="Nowell W R."/>
        </authorList>
    </citation>
    <scope>NUCLEOTIDE SEQUENCE</scope>
</reference>
<evidence type="ECO:0000313" key="2">
    <source>
        <dbReference type="EMBL" id="CAF4163907.1"/>
    </source>
</evidence>
<feature type="non-terminal residue" evidence="2">
    <location>
        <position position="1"/>
    </location>
</feature>
<dbReference type="AlphaFoldDB" id="A0A819ZIB3"/>
<keyword evidence="1" id="KW-0812">Transmembrane</keyword>
<dbReference type="Proteomes" id="UP000663842">
    <property type="component" value="Unassembled WGS sequence"/>
</dbReference>
<sequence>LCLYFHVDQNWVNSWGNIISACIAIFYVAIGVFVTVLTLLQSLIADISAEDTSATKTC</sequence>
<keyword evidence="1" id="KW-1133">Transmembrane helix</keyword>
<evidence type="ECO:0000256" key="1">
    <source>
        <dbReference type="SAM" id="Phobius"/>
    </source>
</evidence>
<evidence type="ECO:0000313" key="3">
    <source>
        <dbReference type="EMBL" id="CAF4206385.1"/>
    </source>
</evidence>
<gene>
    <name evidence="2" type="ORF">OVN521_LOCUS24298</name>
    <name evidence="3" type="ORF">UXM345_LOCUS28301</name>
</gene>
<dbReference type="Proteomes" id="UP000663866">
    <property type="component" value="Unassembled WGS sequence"/>
</dbReference>
<organism evidence="2 4">
    <name type="scientific">Rotaria magnacalcarata</name>
    <dbReference type="NCBI Taxonomy" id="392030"/>
    <lineage>
        <taxon>Eukaryota</taxon>
        <taxon>Metazoa</taxon>
        <taxon>Spiralia</taxon>
        <taxon>Gnathifera</taxon>
        <taxon>Rotifera</taxon>
        <taxon>Eurotatoria</taxon>
        <taxon>Bdelloidea</taxon>
        <taxon>Philodinida</taxon>
        <taxon>Philodinidae</taxon>
        <taxon>Rotaria</taxon>
    </lineage>
</organism>
<comment type="caution">
    <text evidence="2">The sequence shown here is derived from an EMBL/GenBank/DDBJ whole genome shotgun (WGS) entry which is preliminary data.</text>
</comment>
<dbReference type="EMBL" id="CAJOBF010006446">
    <property type="protein sequence ID" value="CAF4206385.1"/>
    <property type="molecule type" value="Genomic_DNA"/>
</dbReference>